<sequence>MNISPVDYGLGYIYHASIMEFEKIEESLRTQSNEEGYIVLDRGADTSLQYLQVYYDGHLLDTNNMIAFDTLEDIQTT</sequence>
<organism evidence="1 2">
    <name type="scientific">Kurthia sibirica</name>
    <dbReference type="NCBI Taxonomy" id="202750"/>
    <lineage>
        <taxon>Bacteria</taxon>
        <taxon>Bacillati</taxon>
        <taxon>Bacillota</taxon>
        <taxon>Bacilli</taxon>
        <taxon>Bacillales</taxon>
        <taxon>Caryophanaceae</taxon>
        <taxon>Kurthia</taxon>
    </lineage>
</organism>
<name>A0A2U3AGS4_9BACL</name>
<accession>A0A2U3AGS4</accession>
<dbReference type="Proteomes" id="UP000245938">
    <property type="component" value="Unassembled WGS sequence"/>
</dbReference>
<gene>
    <name evidence="1" type="ORF">DEX24_15715</name>
</gene>
<dbReference type="EMBL" id="QFVR01000031">
    <property type="protein sequence ID" value="PWI23739.1"/>
    <property type="molecule type" value="Genomic_DNA"/>
</dbReference>
<evidence type="ECO:0000313" key="2">
    <source>
        <dbReference type="Proteomes" id="UP000245938"/>
    </source>
</evidence>
<keyword evidence="2" id="KW-1185">Reference proteome</keyword>
<dbReference type="AlphaFoldDB" id="A0A2U3AGS4"/>
<reference evidence="1 2" key="1">
    <citation type="submission" date="2018-05" db="EMBL/GenBank/DDBJ databases">
        <title>Kurthia sibirica genome sequence.</title>
        <authorList>
            <person name="Maclea K.S."/>
            <person name="Goen A.E."/>
        </authorList>
    </citation>
    <scope>NUCLEOTIDE SEQUENCE [LARGE SCALE GENOMIC DNA]</scope>
    <source>
        <strain evidence="1 2">ATCC 49154</strain>
    </source>
</reference>
<proteinExistence type="predicted"/>
<dbReference type="RefSeq" id="WP_109307342.1">
    <property type="nucleotide sequence ID" value="NZ_BJUF01000079.1"/>
</dbReference>
<evidence type="ECO:0000313" key="1">
    <source>
        <dbReference type="EMBL" id="PWI23739.1"/>
    </source>
</evidence>
<comment type="caution">
    <text evidence="1">The sequence shown here is derived from an EMBL/GenBank/DDBJ whole genome shotgun (WGS) entry which is preliminary data.</text>
</comment>
<protein>
    <submittedName>
        <fullName evidence="1">Uncharacterized protein</fullName>
    </submittedName>
</protein>